<protein>
    <submittedName>
        <fullName evidence="1">Nad dependent epimerase dehydratase</fullName>
    </submittedName>
</protein>
<evidence type="ECO:0000313" key="1">
    <source>
        <dbReference type="EMBL" id="RMZ68384.1"/>
    </source>
</evidence>
<reference evidence="1 2" key="1">
    <citation type="journal article" date="2014" name="PLoS ONE">
        <title>De novo Genome Assembly of the Fungal Plant Pathogen Pyrenophora semeniperda.</title>
        <authorList>
            <person name="Soliai M.M."/>
            <person name="Meyer S.E."/>
            <person name="Udall J.A."/>
            <person name="Elzinga D.E."/>
            <person name="Hermansen R.A."/>
            <person name="Bodily P.M."/>
            <person name="Hart A.A."/>
            <person name="Coleman C.E."/>
        </authorList>
    </citation>
    <scope>NUCLEOTIDE SEQUENCE [LARGE SCALE GENOMIC DNA]</scope>
    <source>
        <strain evidence="1 2">CCB06</strain>
        <tissue evidence="1">Mycelium</tissue>
    </source>
</reference>
<proteinExistence type="predicted"/>
<sequence length="196" mass="22010">MPIIFGEGTGLFNRLGRAVPVITKYVVQHGHGWKINDTANFDWVHIVDVAKIYVLLVRTILEREDRGVGYLPSGRNGVMFTAVGRTTISDISQKCLDVAFAEGVLPREDTPKEKEIRTVELGGIAEELTGGRLDVAERGWAGYKATKAVLARKLLGWQPEMREEAWERDFMDELVALREGRRGVEWEECIAAGRKE</sequence>
<organism evidence="1 2">
    <name type="scientific">Pyrenophora seminiperda CCB06</name>
    <dbReference type="NCBI Taxonomy" id="1302712"/>
    <lineage>
        <taxon>Eukaryota</taxon>
        <taxon>Fungi</taxon>
        <taxon>Dikarya</taxon>
        <taxon>Ascomycota</taxon>
        <taxon>Pezizomycotina</taxon>
        <taxon>Dothideomycetes</taxon>
        <taxon>Pleosporomycetidae</taxon>
        <taxon>Pleosporales</taxon>
        <taxon>Pleosporineae</taxon>
        <taxon>Pleosporaceae</taxon>
        <taxon>Pyrenophora</taxon>
    </lineage>
</organism>
<dbReference type="OrthoDB" id="10262413at2759"/>
<evidence type="ECO:0000313" key="2">
    <source>
        <dbReference type="Proteomes" id="UP000265663"/>
    </source>
</evidence>
<name>A0A3M7M1W0_9PLEO</name>
<dbReference type="Proteomes" id="UP000265663">
    <property type="component" value="Unassembled WGS sequence"/>
</dbReference>
<keyword evidence="2" id="KW-1185">Reference proteome</keyword>
<dbReference type="EMBL" id="KE747815">
    <property type="protein sequence ID" value="RMZ68384.1"/>
    <property type="molecule type" value="Genomic_DNA"/>
</dbReference>
<gene>
    <name evidence="1" type="ORF">GMOD_00010016</name>
</gene>
<dbReference type="AlphaFoldDB" id="A0A3M7M1W0"/>
<accession>A0A3M7M1W0</accession>